<name>A0A3D8J2B6_9HELI</name>
<dbReference type="Proteomes" id="UP000257045">
    <property type="component" value="Unassembled WGS sequence"/>
</dbReference>
<protein>
    <submittedName>
        <fullName evidence="1">Uncharacterized protein</fullName>
    </submittedName>
</protein>
<dbReference type="EMBL" id="NXLV01000005">
    <property type="protein sequence ID" value="RDU70901.1"/>
    <property type="molecule type" value="Genomic_DNA"/>
</dbReference>
<comment type="caution">
    <text evidence="1">The sequence shown here is derived from an EMBL/GenBank/DDBJ whole genome shotgun (WGS) entry which is preliminary data.</text>
</comment>
<dbReference type="RefSeq" id="WP_115569390.1">
    <property type="nucleotide sequence ID" value="NZ_NXLV01000005.1"/>
</dbReference>
<evidence type="ECO:0000313" key="2">
    <source>
        <dbReference type="Proteomes" id="UP000257045"/>
    </source>
</evidence>
<organism evidence="1 2">
    <name type="scientific">Helicobacter brantae</name>
    <dbReference type="NCBI Taxonomy" id="375927"/>
    <lineage>
        <taxon>Bacteria</taxon>
        <taxon>Pseudomonadati</taxon>
        <taxon>Campylobacterota</taxon>
        <taxon>Epsilonproteobacteria</taxon>
        <taxon>Campylobacterales</taxon>
        <taxon>Helicobacteraceae</taxon>
        <taxon>Helicobacter</taxon>
    </lineage>
</organism>
<evidence type="ECO:0000313" key="1">
    <source>
        <dbReference type="EMBL" id="RDU70901.1"/>
    </source>
</evidence>
<proteinExistence type="predicted"/>
<accession>A0A3D8J2B6</accession>
<dbReference type="OrthoDB" id="2083258at2"/>
<keyword evidence="2" id="KW-1185">Reference proteome</keyword>
<gene>
    <name evidence="1" type="ORF">CQA58_03750</name>
</gene>
<sequence>MIKNKELIHTCLHHLQTLSLGERITFKTAKKDREISVGRSEGGGYVVLENGFEHRSFEVRSEAELKKILKTLQKIEFPRSNQIWVKIERG</sequence>
<reference evidence="1 2" key="1">
    <citation type="submission" date="2018-04" db="EMBL/GenBank/DDBJ databases">
        <title>Novel Campyloabacter and Helicobacter Species and Strains.</title>
        <authorList>
            <person name="Mannion A.J."/>
            <person name="Shen Z."/>
            <person name="Fox J.G."/>
        </authorList>
    </citation>
    <scope>NUCLEOTIDE SEQUENCE [LARGE SCALE GENOMIC DNA]</scope>
    <source>
        <strain evidence="1 2">MIT 04-9366</strain>
    </source>
</reference>
<dbReference type="AlphaFoldDB" id="A0A3D8J2B6"/>